<dbReference type="GO" id="GO:0016651">
    <property type="term" value="F:oxidoreductase activity, acting on NAD(P)H"/>
    <property type="evidence" value="ECO:0007669"/>
    <property type="project" value="TreeGrafter"/>
</dbReference>
<evidence type="ECO:0000313" key="8">
    <source>
        <dbReference type="Proteomes" id="UP000033956"/>
    </source>
</evidence>
<dbReference type="PANTHER" id="PTHR43557">
    <property type="entry name" value="APOPTOSIS-INDUCING FACTOR 1"/>
    <property type="match status" value="1"/>
</dbReference>
<dbReference type="SUPFAM" id="SSF55424">
    <property type="entry name" value="FAD/NAD-linked reductases, dimerisation (C-terminal) domain"/>
    <property type="match status" value="1"/>
</dbReference>
<dbReference type="PRINTS" id="PR00368">
    <property type="entry name" value="FADPNR"/>
</dbReference>
<comment type="cofactor">
    <cofactor evidence="1">
        <name>FAD</name>
        <dbReference type="ChEBI" id="CHEBI:57692"/>
    </cofactor>
</comment>
<organism evidence="7 8">
    <name type="scientific">Microbacterium terrae</name>
    <dbReference type="NCBI Taxonomy" id="69369"/>
    <lineage>
        <taxon>Bacteria</taxon>
        <taxon>Bacillati</taxon>
        <taxon>Actinomycetota</taxon>
        <taxon>Actinomycetes</taxon>
        <taxon>Micrococcales</taxon>
        <taxon>Microbacteriaceae</taxon>
        <taxon>Microbacterium</taxon>
    </lineage>
</organism>
<evidence type="ECO:0000256" key="1">
    <source>
        <dbReference type="ARBA" id="ARBA00001974"/>
    </source>
</evidence>
<dbReference type="RefSeq" id="WP_045274601.1">
    <property type="nucleotide sequence ID" value="NZ_BAAAUP010000003.1"/>
</dbReference>
<protein>
    <submittedName>
        <fullName evidence="7">Rhodocoxin reductase</fullName>
        <ecNumber evidence="7">1.18.1.-</ecNumber>
    </submittedName>
</protein>
<keyword evidence="2" id="KW-0285">Flavoprotein</keyword>
<dbReference type="SUPFAM" id="SSF51905">
    <property type="entry name" value="FAD/NAD(P)-binding domain"/>
    <property type="match status" value="1"/>
</dbReference>
<dbReference type="InterPro" id="IPR016156">
    <property type="entry name" value="FAD/NAD-linked_Rdtase_dimer_sf"/>
</dbReference>
<keyword evidence="8" id="KW-1185">Reference proteome</keyword>
<dbReference type="GO" id="GO:0005737">
    <property type="term" value="C:cytoplasm"/>
    <property type="evidence" value="ECO:0007669"/>
    <property type="project" value="TreeGrafter"/>
</dbReference>
<sequence length="392" mass="41486">MNHIVVVGAAAAGLAAAEELRRQGFTGALTVIGDEPHAPYDRPPLSKQLLKDAGYDARLSLRSDDDLGGLGGKFLLSRRAERLRLEDRELDLDRGETIAFDGMVIATGLRPRPVAAASTQHVLRTIDDARALRAALRPDARVVVIGAGLLGTEIASSAALLGCRVTLLDHGPAPLTTVLGPRIGAYITGLHRAQGVRILSNSTVLSADAGEVSLSSGEIVEADVVVACIGSEPATEWLADSGLTLGDGVVCDATCVAAQNVTAAGDVARWFNPAYGVSMRIEHRTNATLQGAHAARTLLAELEGRRGEPFFSVPYSWSDQFGVKIQTHGYLRGYDEAEIVSGSVSEGSFVTAYRSLGRILGVVGINTPPRELRVWQREVAESATRYAAAQFA</sequence>
<comment type="caution">
    <text evidence="7">The sequence shown here is derived from an EMBL/GenBank/DDBJ whole genome shotgun (WGS) entry which is preliminary data.</text>
</comment>
<keyword evidence="4 7" id="KW-0560">Oxidoreductase</keyword>
<dbReference type="Pfam" id="PF14759">
    <property type="entry name" value="Reductase_C"/>
    <property type="match status" value="1"/>
</dbReference>
<dbReference type="InterPro" id="IPR028202">
    <property type="entry name" value="Reductase_C"/>
</dbReference>
<dbReference type="InterPro" id="IPR036188">
    <property type="entry name" value="FAD/NAD-bd_sf"/>
</dbReference>
<dbReference type="InterPro" id="IPR023753">
    <property type="entry name" value="FAD/NAD-binding_dom"/>
</dbReference>
<dbReference type="AlphaFoldDB" id="A0A0M2HI91"/>
<evidence type="ECO:0000256" key="4">
    <source>
        <dbReference type="ARBA" id="ARBA00023002"/>
    </source>
</evidence>
<reference evidence="7 8" key="1">
    <citation type="submission" date="2015-02" db="EMBL/GenBank/DDBJ databases">
        <title>Draft genome sequences of ten Microbacterium spp. with emphasis on heavy metal contaminated environments.</title>
        <authorList>
            <person name="Corretto E."/>
        </authorList>
    </citation>
    <scope>NUCLEOTIDE SEQUENCE [LARGE SCALE GENOMIC DNA]</scope>
    <source>
        <strain evidence="7 8">DSM 12510</strain>
    </source>
</reference>
<evidence type="ECO:0000259" key="6">
    <source>
        <dbReference type="Pfam" id="PF14759"/>
    </source>
</evidence>
<dbReference type="PRINTS" id="PR00469">
    <property type="entry name" value="PNDRDTASEII"/>
</dbReference>
<feature type="domain" description="Reductase C-terminal" evidence="6">
    <location>
        <begin position="315"/>
        <end position="388"/>
    </location>
</feature>
<proteinExistence type="predicted"/>
<name>A0A0M2HI91_9MICO</name>
<dbReference type="Pfam" id="PF07992">
    <property type="entry name" value="Pyr_redox_2"/>
    <property type="match status" value="1"/>
</dbReference>
<dbReference type="EC" id="1.18.1.-" evidence="7"/>
<dbReference type="PATRIC" id="fig|92835.4.peg.613"/>
<dbReference type="Gene3D" id="3.50.50.60">
    <property type="entry name" value="FAD/NAD(P)-binding domain"/>
    <property type="match status" value="2"/>
</dbReference>
<keyword evidence="3" id="KW-0274">FAD</keyword>
<evidence type="ECO:0000259" key="5">
    <source>
        <dbReference type="Pfam" id="PF07992"/>
    </source>
</evidence>
<evidence type="ECO:0000313" key="7">
    <source>
        <dbReference type="EMBL" id="KJL44024.1"/>
    </source>
</evidence>
<feature type="domain" description="FAD/NAD(P)-binding" evidence="5">
    <location>
        <begin position="3"/>
        <end position="291"/>
    </location>
</feature>
<gene>
    <name evidence="7" type="primary">thcD_1</name>
    <name evidence="7" type="ORF">RS81_00597</name>
</gene>
<dbReference type="STRING" id="92835.RS81_00597"/>
<dbReference type="EMBL" id="JYIZ01000033">
    <property type="protein sequence ID" value="KJL44024.1"/>
    <property type="molecule type" value="Genomic_DNA"/>
</dbReference>
<dbReference type="Gene3D" id="3.30.390.30">
    <property type="match status" value="1"/>
</dbReference>
<dbReference type="InterPro" id="IPR050446">
    <property type="entry name" value="FAD-oxidoreductase/Apoptosis"/>
</dbReference>
<dbReference type="OrthoDB" id="1145at2"/>
<dbReference type="Proteomes" id="UP000033956">
    <property type="component" value="Unassembled WGS sequence"/>
</dbReference>
<accession>A0A0M2HI91</accession>
<evidence type="ECO:0000256" key="3">
    <source>
        <dbReference type="ARBA" id="ARBA00022827"/>
    </source>
</evidence>
<evidence type="ECO:0000256" key="2">
    <source>
        <dbReference type="ARBA" id="ARBA00022630"/>
    </source>
</evidence>
<dbReference type="PANTHER" id="PTHR43557:SF2">
    <property type="entry name" value="RIESKE DOMAIN-CONTAINING PROTEIN-RELATED"/>
    <property type="match status" value="1"/>
</dbReference>